<dbReference type="KEGG" id="osg:BST96_17835"/>
<dbReference type="RefSeq" id="WP_085759995.1">
    <property type="nucleotide sequence ID" value="NZ_CP019343.1"/>
</dbReference>
<feature type="domain" description="FHA" evidence="1">
    <location>
        <begin position="207"/>
        <end position="256"/>
    </location>
</feature>
<dbReference type="InterPro" id="IPR050923">
    <property type="entry name" value="Cell_Proc_Reg/RNA_Proc"/>
</dbReference>
<dbReference type="InterPro" id="IPR008984">
    <property type="entry name" value="SMAD_FHA_dom_sf"/>
</dbReference>
<dbReference type="STRING" id="716816.BST96_17835"/>
<feature type="domain" description="FHA" evidence="1">
    <location>
        <begin position="23"/>
        <end position="72"/>
    </location>
</feature>
<gene>
    <name evidence="2" type="ORF">BST96_17835</name>
</gene>
<sequence length="281" mass="30864">MKTLHKLIAIETGEEFELNQHKLSIGRDKNSDIVLRHGYPSRYHATLTIIGNVITLEDLGSTNGTCVNNIKIYKPTIVHEGDVIQFDSIGYHLVSNETEESTVLMKNLKPANAVEEESSVVIIGGFSTNDDTAVREAYPLPASWSLQDEGGIGSTQEIDRYPMQVIDGLIANNLPDKESLSAVLVVTSGKHETRLIGLSLNNKEQLWTIGRSGRHPIVLTDASISSTHACVFYNQGRWGISDERSKNGTAVNDITINESPLMSSDKITLGQVNLVFRILAH</sequence>
<accession>A0A1X9NFI7</accession>
<dbReference type="SUPFAM" id="SSF49879">
    <property type="entry name" value="SMAD/FHA domain"/>
    <property type="match status" value="2"/>
</dbReference>
<dbReference type="OrthoDB" id="9815482at2"/>
<dbReference type="Proteomes" id="UP000193450">
    <property type="component" value="Chromosome"/>
</dbReference>
<keyword evidence="3" id="KW-1185">Reference proteome</keyword>
<dbReference type="CDD" id="cd00060">
    <property type="entry name" value="FHA"/>
    <property type="match status" value="2"/>
</dbReference>
<name>A0A1X9NFI7_9GAMM</name>
<evidence type="ECO:0000259" key="1">
    <source>
        <dbReference type="PROSITE" id="PS50006"/>
    </source>
</evidence>
<evidence type="ECO:0000313" key="2">
    <source>
        <dbReference type="EMBL" id="ARN75804.1"/>
    </source>
</evidence>
<reference evidence="2 3" key="1">
    <citation type="submission" date="2016-11" db="EMBL/GenBank/DDBJ databases">
        <title>Trade-off between light-utilization and light-protection in marine flavobacteria.</title>
        <authorList>
            <person name="Kumagai Y."/>
        </authorList>
    </citation>
    <scope>NUCLEOTIDE SEQUENCE [LARGE SCALE GENOMIC DNA]</scope>
    <source>
        <strain evidence="2 3">NBRC 107125</strain>
    </source>
</reference>
<dbReference type="EMBL" id="CP019343">
    <property type="protein sequence ID" value="ARN75804.1"/>
    <property type="molecule type" value="Genomic_DNA"/>
</dbReference>
<organism evidence="2 3">
    <name type="scientific">Oceanicoccus sagamiensis</name>
    <dbReference type="NCBI Taxonomy" id="716816"/>
    <lineage>
        <taxon>Bacteria</taxon>
        <taxon>Pseudomonadati</taxon>
        <taxon>Pseudomonadota</taxon>
        <taxon>Gammaproteobacteria</taxon>
        <taxon>Cellvibrionales</taxon>
        <taxon>Spongiibacteraceae</taxon>
        <taxon>Oceanicoccus</taxon>
    </lineage>
</organism>
<dbReference type="InterPro" id="IPR000253">
    <property type="entry name" value="FHA_dom"/>
</dbReference>
<evidence type="ECO:0000313" key="3">
    <source>
        <dbReference type="Proteomes" id="UP000193450"/>
    </source>
</evidence>
<dbReference type="SMART" id="SM00240">
    <property type="entry name" value="FHA"/>
    <property type="match status" value="2"/>
</dbReference>
<dbReference type="AlphaFoldDB" id="A0A1X9NFI7"/>
<proteinExistence type="predicted"/>
<dbReference type="Pfam" id="PF00498">
    <property type="entry name" value="FHA"/>
    <property type="match status" value="2"/>
</dbReference>
<dbReference type="Gene3D" id="2.60.200.20">
    <property type="match status" value="2"/>
</dbReference>
<protein>
    <recommendedName>
        <fullName evidence="1">FHA domain-containing protein</fullName>
    </recommendedName>
</protein>
<dbReference type="PROSITE" id="PS50006">
    <property type="entry name" value="FHA_DOMAIN"/>
    <property type="match status" value="2"/>
</dbReference>
<dbReference type="PANTHER" id="PTHR23308">
    <property type="entry name" value="NUCLEAR INHIBITOR OF PROTEIN PHOSPHATASE-1"/>
    <property type="match status" value="1"/>
</dbReference>